<dbReference type="Pfam" id="PF01471">
    <property type="entry name" value="PG_binding_1"/>
    <property type="match status" value="5"/>
</dbReference>
<feature type="compositionally biased region" description="Low complexity" evidence="1">
    <location>
        <begin position="268"/>
        <end position="279"/>
    </location>
</feature>
<dbReference type="InterPro" id="IPR036365">
    <property type="entry name" value="PGBD-like_sf"/>
</dbReference>
<feature type="domain" description="Peptidoglycan binding-like" evidence="2">
    <location>
        <begin position="446"/>
        <end position="502"/>
    </location>
</feature>
<proteinExistence type="predicted"/>
<protein>
    <submittedName>
        <fullName evidence="3">Peptidoglycan-binding domain-containing protein</fullName>
    </submittedName>
</protein>
<feature type="compositionally biased region" description="Pro residues" evidence="1">
    <location>
        <begin position="297"/>
        <end position="314"/>
    </location>
</feature>
<feature type="compositionally biased region" description="Low complexity" evidence="1">
    <location>
        <begin position="410"/>
        <end position="425"/>
    </location>
</feature>
<organism evidence="3 4">
    <name type="scientific">Limnothrix redekei LRLZ20PSL1</name>
    <dbReference type="NCBI Taxonomy" id="3112953"/>
    <lineage>
        <taxon>Bacteria</taxon>
        <taxon>Bacillati</taxon>
        <taxon>Cyanobacteriota</taxon>
        <taxon>Cyanophyceae</taxon>
        <taxon>Pseudanabaenales</taxon>
        <taxon>Pseudanabaenaceae</taxon>
        <taxon>Limnothrix</taxon>
    </lineage>
</organism>
<feature type="domain" description="Peptidoglycan binding-like" evidence="2">
    <location>
        <begin position="204"/>
        <end position="259"/>
    </location>
</feature>
<dbReference type="InterPro" id="IPR036366">
    <property type="entry name" value="PGBDSf"/>
</dbReference>
<feature type="domain" description="Peptidoglycan binding-like" evidence="2">
    <location>
        <begin position="37"/>
        <end position="90"/>
    </location>
</feature>
<feature type="region of interest" description="Disordered" evidence="1">
    <location>
        <begin position="385"/>
        <end position="404"/>
    </location>
</feature>
<evidence type="ECO:0000313" key="4">
    <source>
        <dbReference type="Proteomes" id="UP001604335"/>
    </source>
</evidence>
<comment type="caution">
    <text evidence="3">The sequence shown here is derived from an EMBL/GenBank/DDBJ whole genome shotgun (WGS) entry which is preliminary data.</text>
</comment>
<accession>A0ABW7C464</accession>
<dbReference type="InterPro" id="IPR002477">
    <property type="entry name" value="Peptidoglycan-bd-like"/>
</dbReference>
<keyword evidence="4" id="KW-1185">Reference proteome</keyword>
<reference evidence="4" key="1">
    <citation type="journal article" date="2024" name="Algal Res.">
        <title>Biochemical, toxicological and genomic investigation of a high-biomass producing Limnothrix strain isolated from Italian shallow drinking water reservoir.</title>
        <authorList>
            <person name="Simonazzi M."/>
            <person name="Shishido T.K."/>
            <person name="Delbaje E."/>
            <person name="Wahlsten M."/>
            <person name="Fewer D.P."/>
            <person name="Sivonen K."/>
            <person name="Pezzolesi L."/>
            <person name="Pistocchi R."/>
        </authorList>
    </citation>
    <scope>NUCLEOTIDE SEQUENCE [LARGE SCALE GENOMIC DNA]</scope>
    <source>
        <strain evidence="4">LRLZ20PSL1</strain>
    </source>
</reference>
<feature type="domain" description="Peptidoglycan binding-like" evidence="2">
    <location>
        <begin position="327"/>
        <end position="383"/>
    </location>
</feature>
<feature type="compositionally biased region" description="Polar residues" evidence="1">
    <location>
        <begin position="280"/>
        <end position="292"/>
    </location>
</feature>
<dbReference type="Proteomes" id="UP001604335">
    <property type="component" value="Unassembled WGS sequence"/>
</dbReference>
<feature type="compositionally biased region" description="Polar residues" evidence="1">
    <location>
        <begin position="174"/>
        <end position="196"/>
    </location>
</feature>
<feature type="region of interest" description="Disordered" evidence="1">
    <location>
        <begin position="410"/>
        <end position="441"/>
    </location>
</feature>
<feature type="compositionally biased region" description="Low complexity" evidence="1">
    <location>
        <begin position="386"/>
        <end position="404"/>
    </location>
</feature>
<evidence type="ECO:0000313" key="3">
    <source>
        <dbReference type="EMBL" id="MFG3816043.1"/>
    </source>
</evidence>
<feature type="domain" description="Peptidoglycan binding-like" evidence="2">
    <location>
        <begin position="111"/>
        <end position="167"/>
    </location>
</feature>
<feature type="region of interest" description="Disordered" evidence="1">
    <location>
        <begin position="263"/>
        <end position="329"/>
    </location>
</feature>
<evidence type="ECO:0000256" key="1">
    <source>
        <dbReference type="SAM" id="MobiDB-lite"/>
    </source>
</evidence>
<dbReference type="RefSeq" id="WP_393009662.1">
    <property type="nucleotide sequence ID" value="NZ_JAZAQF010000001.1"/>
</dbReference>
<dbReference type="SUPFAM" id="SSF47090">
    <property type="entry name" value="PGBD-like"/>
    <property type="match status" value="5"/>
</dbReference>
<evidence type="ECO:0000259" key="2">
    <source>
        <dbReference type="Pfam" id="PF01471"/>
    </source>
</evidence>
<sequence>MGRAIERSCVATAIGVVVLGGAPAWALSASQRSGDAGPSVVRLQRQLKTLGNYGGPLSGQFDNATAAALEAFQRSRGLYTKGAVDIVTKRSLLEATGADLTLVANLQPGDRGPSTTELQQLLNRLGFLAAEPTGYFDSPTRQALERFQQSLNLSTTGHVDLATMQALRDRAGTDSGQGTPAQPNRPITSQPATASNGLGPGQRSAAVRQLQTRLRQLGFFATTPTGFYGPITSRSVRAFQQAAGLTATGRATPETLRAIEARLVAQPTNTRSTNTRSTNGQSADRQAVSQRSTQPTPAQPATPVNPPDRPPIQPLNPDYQTLKPGDSGDRVKALQDQLRALGFLKARSTGFYGDITQAAVTAFQRSRQLPATGQASPATLRALFGASSRSQSSPSPNSATPARAVPAFQSPQPAAAPRAVPNASPLAQRSPSARSDDRWLMPGDRGVRVTALQQRLAAFGLLGFDRVNGVYDNLTAQAVMNFQRSRRLSPTGIADLTTQRAMGLL</sequence>
<name>A0ABW7C464_9CYAN</name>
<dbReference type="Gene3D" id="1.10.101.10">
    <property type="entry name" value="PGBD-like superfamily/PGBD"/>
    <property type="match status" value="5"/>
</dbReference>
<dbReference type="EMBL" id="JAZAQF010000001">
    <property type="protein sequence ID" value="MFG3816043.1"/>
    <property type="molecule type" value="Genomic_DNA"/>
</dbReference>
<gene>
    <name evidence="3" type="ORF">VPK24_00210</name>
</gene>
<feature type="region of interest" description="Disordered" evidence="1">
    <location>
        <begin position="170"/>
        <end position="205"/>
    </location>
</feature>